<evidence type="ECO:0000313" key="2">
    <source>
        <dbReference type="EMBL" id="TXL78182.1"/>
    </source>
</evidence>
<dbReference type="RefSeq" id="WP_147846451.1">
    <property type="nucleotide sequence ID" value="NZ_VDUZ01000007.1"/>
</dbReference>
<evidence type="ECO:0008006" key="4">
    <source>
        <dbReference type="Google" id="ProtNLM"/>
    </source>
</evidence>
<proteinExistence type="predicted"/>
<feature type="signal peptide" evidence="1">
    <location>
        <begin position="1"/>
        <end position="26"/>
    </location>
</feature>
<dbReference type="EMBL" id="VDUZ01000007">
    <property type="protein sequence ID" value="TXL78182.1"/>
    <property type="molecule type" value="Genomic_DNA"/>
</dbReference>
<comment type="caution">
    <text evidence="2">The sequence shown here is derived from an EMBL/GenBank/DDBJ whole genome shotgun (WGS) entry which is preliminary data.</text>
</comment>
<evidence type="ECO:0000313" key="3">
    <source>
        <dbReference type="Proteomes" id="UP000321638"/>
    </source>
</evidence>
<protein>
    <recommendedName>
        <fullName evidence="4">DUF5666 domain-containing protein</fullName>
    </recommendedName>
</protein>
<dbReference type="AlphaFoldDB" id="A0A5C8PS05"/>
<sequence length="200" mass="20598">MAMSPNRFAIAAILSLSLATAGGAWAQAPGDRAVTGIFTSSSFKTEAKVTAVDPGTRMVTVLTADGRTLTHKASDAVQNLGQVKVGDIALISYEERTSYILSEPGARLPAAGDLTVSAAGTKGQRPAGGIMRQGLANYTVIGTNVAGNTITLVDATGGEVRTFDVTDPTARSQLPRVKAGDALTAIDRQTLIATIVRKPS</sequence>
<keyword evidence="3" id="KW-1185">Reference proteome</keyword>
<accession>A0A5C8PS05</accession>
<dbReference type="Proteomes" id="UP000321638">
    <property type="component" value="Unassembled WGS sequence"/>
</dbReference>
<organism evidence="2 3">
    <name type="scientific">Vineibacter terrae</name>
    <dbReference type="NCBI Taxonomy" id="2586908"/>
    <lineage>
        <taxon>Bacteria</taxon>
        <taxon>Pseudomonadati</taxon>
        <taxon>Pseudomonadota</taxon>
        <taxon>Alphaproteobacteria</taxon>
        <taxon>Hyphomicrobiales</taxon>
        <taxon>Vineibacter</taxon>
    </lineage>
</organism>
<reference evidence="2 3" key="1">
    <citation type="submission" date="2019-06" db="EMBL/GenBank/DDBJ databases">
        <title>New taxonomy in bacterial strain CC-CFT640, isolated from vineyard.</title>
        <authorList>
            <person name="Lin S.-Y."/>
            <person name="Tsai C.-F."/>
            <person name="Young C.-C."/>
        </authorList>
    </citation>
    <scope>NUCLEOTIDE SEQUENCE [LARGE SCALE GENOMIC DNA]</scope>
    <source>
        <strain evidence="2 3">CC-CFT640</strain>
    </source>
</reference>
<dbReference type="OrthoDB" id="7286819at2"/>
<evidence type="ECO:0000256" key="1">
    <source>
        <dbReference type="SAM" id="SignalP"/>
    </source>
</evidence>
<feature type="chain" id="PRO_5022851428" description="DUF5666 domain-containing protein" evidence="1">
    <location>
        <begin position="27"/>
        <end position="200"/>
    </location>
</feature>
<keyword evidence="1" id="KW-0732">Signal</keyword>
<name>A0A5C8PS05_9HYPH</name>
<gene>
    <name evidence="2" type="ORF">FHP25_08255</name>
</gene>